<gene>
    <name evidence="2" type="ORF">JTE90_014131</name>
</gene>
<dbReference type="AlphaFoldDB" id="A0AAV6TFG8"/>
<accession>A0AAV6TFG8</accession>
<dbReference type="EMBL" id="JAFNEN010005182">
    <property type="protein sequence ID" value="KAG8170577.1"/>
    <property type="molecule type" value="Genomic_DNA"/>
</dbReference>
<protein>
    <recommendedName>
        <fullName evidence="1">Transposable element P transposase-like GTP-binding insertion domain-containing protein</fullName>
    </recommendedName>
</protein>
<keyword evidence="3" id="KW-1185">Reference proteome</keyword>
<evidence type="ECO:0000313" key="2">
    <source>
        <dbReference type="EMBL" id="KAG8170577.1"/>
    </source>
</evidence>
<evidence type="ECO:0000313" key="3">
    <source>
        <dbReference type="Proteomes" id="UP000827092"/>
    </source>
</evidence>
<feature type="domain" description="Transposable element P transposase-like GTP-binding insertion" evidence="1">
    <location>
        <begin position="35"/>
        <end position="80"/>
    </location>
</feature>
<evidence type="ECO:0000259" key="1">
    <source>
        <dbReference type="Pfam" id="PF21788"/>
    </source>
</evidence>
<organism evidence="2 3">
    <name type="scientific">Oedothorax gibbosus</name>
    <dbReference type="NCBI Taxonomy" id="931172"/>
    <lineage>
        <taxon>Eukaryota</taxon>
        <taxon>Metazoa</taxon>
        <taxon>Ecdysozoa</taxon>
        <taxon>Arthropoda</taxon>
        <taxon>Chelicerata</taxon>
        <taxon>Arachnida</taxon>
        <taxon>Araneae</taxon>
        <taxon>Araneomorphae</taxon>
        <taxon>Entelegynae</taxon>
        <taxon>Araneoidea</taxon>
        <taxon>Linyphiidae</taxon>
        <taxon>Erigoninae</taxon>
        <taxon>Oedothorax</taxon>
    </lineage>
</organism>
<dbReference type="Proteomes" id="UP000827092">
    <property type="component" value="Unassembled WGS sequence"/>
</dbReference>
<comment type="caution">
    <text evidence="2">The sequence shown here is derived from an EMBL/GenBank/DDBJ whole genome shotgun (WGS) entry which is preliminary data.</text>
</comment>
<dbReference type="InterPro" id="IPR048366">
    <property type="entry name" value="TNP-like_GBD"/>
</dbReference>
<dbReference type="Pfam" id="PF21788">
    <property type="entry name" value="TNP-like_GBD"/>
    <property type="match status" value="1"/>
</dbReference>
<sequence length="203" mass="22893">MAKCLGATLELPDPVPWFPHPADTQENVHIILDVCHMLKLIRNCPATLEFFKFDGKRIEWRYIKELHRIQEEEDAVLAKKYDLDVRQPIAYDHDLNRFSLNIISYIAGYVVRSVESKIHCEVCIGTLQKGDTPTVNPIQLLMRKTRGGLVLPDQMVTGGPSKDDTYGLQPRFAVLNPAAEATLPQPSVPLIDRMANSEAMLLS</sequence>
<reference evidence="2 3" key="1">
    <citation type="journal article" date="2022" name="Nat. Ecol. Evol.">
        <title>A masculinizing supergene underlies an exaggerated male reproductive morph in a spider.</title>
        <authorList>
            <person name="Hendrickx F."/>
            <person name="De Corte Z."/>
            <person name="Sonet G."/>
            <person name="Van Belleghem S.M."/>
            <person name="Kostlbacher S."/>
            <person name="Vangestel C."/>
        </authorList>
    </citation>
    <scope>NUCLEOTIDE SEQUENCE [LARGE SCALE GENOMIC DNA]</scope>
    <source>
        <strain evidence="2">W744_W776</strain>
    </source>
</reference>
<name>A0AAV6TFG8_9ARAC</name>
<proteinExistence type="predicted"/>